<dbReference type="InterPro" id="IPR042003">
    <property type="entry name" value="Sortase_E"/>
</dbReference>
<organism evidence="4 5">
    <name type="scientific">Streptomyces puniciscabiei</name>
    <dbReference type="NCBI Taxonomy" id="164348"/>
    <lineage>
        <taxon>Bacteria</taxon>
        <taxon>Bacillati</taxon>
        <taxon>Actinomycetota</taxon>
        <taxon>Actinomycetes</taxon>
        <taxon>Kitasatosporales</taxon>
        <taxon>Streptomycetaceae</taxon>
        <taxon>Streptomyces</taxon>
    </lineage>
</organism>
<gene>
    <name evidence="4" type="ORF">FB563_4105</name>
</gene>
<dbReference type="EMBL" id="VFNX01000001">
    <property type="protein sequence ID" value="TQK99051.1"/>
    <property type="molecule type" value="Genomic_DNA"/>
</dbReference>
<dbReference type="GO" id="GO:0016787">
    <property type="term" value="F:hydrolase activity"/>
    <property type="evidence" value="ECO:0007669"/>
    <property type="project" value="UniProtKB-KW"/>
</dbReference>
<dbReference type="Pfam" id="PF04203">
    <property type="entry name" value="Sortase"/>
    <property type="match status" value="1"/>
</dbReference>
<dbReference type="RefSeq" id="WP_079048676.1">
    <property type="nucleotide sequence ID" value="NZ_JBPJFI010000001.1"/>
</dbReference>
<sequence>MHQSPDRHGDTTDPQGPPPSPAPSGDVSPGEHAGRGPRHRWQVVAVGFTAAVALSATAVAWTHSSKAGHARTAASTATQSALAPAAPSLRTSSAPTARAATSEAGRALAHWADPHAASKPSAASGPGGAIIDVVRIPALGKDWAQPVYQGTGPDQLGAGLGHFDGTEAAGQIGNFVLAGHRSGIASPPLRDIDNIKAGAPITVSTPERITYTYTVTSISTVAPTDVAVTAQVPGQPGATPTKALLTLVTCWPADGHSKRVVVEATLASTRGSEL</sequence>
<feature type="region of interest" description="Disordered" evidence="3">
    <location>
        <begin position="71"/>
        <end position="107"/>
    </location>
</feature>
<reference evidence="4 5" key="1">
    <citation type="submission" date="2019-06" db="EMBL/GenBank/DDBJ databases">
        <title>Sequencing the genomes of 1000 actinobacteria strains.</title>
        <authorList>
            <person name="Klenk H.-P."/>
        </authorList>
    </citation>
    <scope>NUCLEOTIDE SEQUENCE [LARGE SCALE GENOMIC DNA]</scope>
    <source>
        <strain evidence="4 5">DSM 41929</strain>
    </source>
</reference>
<proteinExistence type="predicted"/>
<feature type="active site" description="Acyl-thioester intermediate" evidence="2">
    <location>
        <position position="250"/>
    </location>
</feature>
<evidence type="ECO:0000313" key="5">
    <source>
        <dbReference type="Proteomes" id="UP000318103"/>
    </source>
</evidence>
<dbReference type="AlphaFoldDB" id="A0A542UJ02"/>
<accession>A0A542UJ02</accession>
<feature type="compositionally biased region" description="Low complexity" evidence="3">
    <location>
        <begin position="71"/>
        <end position="104"/>
    </location>
</feature>
<dbReference type="SUPFAM" id="SSF63817">
    <property type="entry name" value="Sortase"/>
    <property type="match status" value="1"/>
</dbReference>
<comment type="caution">
    <text evidence="4">The sequence shown here is derived from an EMBL/GenBank/DDBJ whole genome shotgun (WGS) entry which is preliminary data.</text>
</comment>
<dbReference type="InterPro" id="IPR023365">
    <property type="entry name" value="Sortase_dom-sf"/>
</dbReference>
<protein>
    <submittedName>
        <fullName evidence="4">Sortase A</fullName>
    </submittedName>
</protein>
<evidence type="ECO:0000313" key="4">
    <source>
        <dbReference type="EMBL" id="TQK99051.1"/>
    </source>
</evidence>
<feature type="active site" description="Proton donor/acceptor" evidence="2">
    <location>
        <position position="180"/>
    </location>
</feature>
<evidence type="ECO:0000256" key="1">
    <source>
        <dbReference type="ARBA" id="ARBA00022801"/>
    </source>
</evidence>
<dbReference type="CDD" id="cd05830">
    <property type="entry name" value="Sortase_E"/>
    <property type="match status" value="1"/>
</dbReference>
<feature type="compositionally biased region" description="Basic and acidic residues" evidence="3">
    <location>
        <begin position="1"/>
        <end position="11"/>
    </location>
</feature>
<dbReference type="NCBIfam" id="TIGR01076">
    <property type="entry name" value="sortase_fam"/>
    <property type="match status" value="1"/>
</dbReference>
<name>A0A542UJ02_9ACTN</name>
<dbReference type="OrthoDB" id="5242879at2"/>
<evidence type="ECO:0000256" key="2">
    <source>
        <dbReference type="PIRSR" id="PIRSR605754-1"/>
    </source>
</evidence>
<keyword evidence="1" id="KW-0378">Hydrolase</keyword>
<dbReference type="Gene3D" id="2.40.260.10">
    <property type="entry name" value="Sortase"/>
    <property type="match status" value="1"/>
</dbReference>
<feature type="region of interest" description="Disordered" evidence="3">
    <location>
        <begin position="1"/>
        <end position="37"/>
    </location>
</feature>
<keyword evidence="5" id="KW-1185">Reference proteome</keyword>
<dbReference type="Proteomes" id="UP000318103">
    <property type="component" value="Unassembled WGS sequence"/>
</dbReference>
<evidence type="ECO:0000256" key="3">
    <source>
        <dbReference type="SAM" id="MobiDB-lite"/>
    </source>
</evidence>
<dbReference type="InterPro" id="IPR005754">
    <property type="entry name" value="Sortase"/>
</dbReference>